<evidence type="ECO:0000313" key="5">
    <source>
        <dbReference type="Proteomes" id="UP000198553"/>
    </source>
</evidence>
<evidence type="ECO:0000256" key="2">
    <source>
        <dbReference type="ARBA" id="ARBA00022723"/>
    </source>
</evidence>
<evidence type="ECO:0000259" key="3">
    <source>
        <dbReference type="Pfam" id="PF01557"/>
    </source>
</evidence>
<accession>A0A1H7WJM4</accession>
<dbReference type="AlphaFoldDB" id="A0A1H7WJM4"/>
<dbReference type="PANTHER" id="PTHR42796">
    <property type="entry name" value="FUMARYLACETOACETATE HYDROLASE DOMAIN-CONTAINING PROTEIN 2A-RELATED"/>
    <property type="match status" value="1"/>
</dbReference>
<dbReference type="InterPro" id="IPR011234">
    <property type="entry name" value="Fumarylacetoacetase-like_C"/>
</dbReference>
<reference evidence="5" key="1">
    <citation type="submission" date="2016-10" db="EMBL/GenBank/DDBJ databases">
        <authorList>
            <person name="Varghese N."/>
            <person name="Submissions S."/>
        </authorList>
    </citation>
    <scope>NUCLEOTIDE SEQUENCE [LARGE SCALE GENOMIC DNA]</scope>
    <source>
        <strain evidence="5">B48,IBRC-M 10115,DSM 25386,CECT 8001</strain>
    </source>
</reference>
<dbReference type="InterPro" id="IPR036663">
    <property type="entry name" value="Fumarylacetoacetase_C_sf"/>
</dbReference>
<dbReference type="GO" id="GO:0046872">
    <property type="term" value="F:metal ion binding"/>
    <property type="evidence" value="ECO:0007669"/>
    <property type="project" value="UniProtKB-KW"/>
</dbReference>
<gene>
    <name evidence="4" type="ORF">SAMN05192533_101456</name>
</gene>
<organism evidence="4 5">
    <name type="scientific">Mesobacillus persicus</name>
    <dbReference type="NCBI Taxonomy" id="930146"/>
    <lineage>
        <taxon>Bacteria</taxon>
        <taxon>Bacillati</taxon>
        <taxon>Bacillota</taxon>
        <taxon>Bacilli</taxon>
        <taxon>Bacillales</taxon>
        <taxon>Bacillaceae</taxon>
        <taxon>Mesobacillus</taxon>
    </lineage>
</organism>
<keyword evidence="2" id="KW-0479">Metal-binding</keyword>
<keyword evidence="5" id="KW-1185">Reference proteome</keyword>
<comment type="similarity">
    <text evidence="1">Belongs to the FAH family.</text>
</comment>
<dbReference type="Gene3D" id="3.90.850.10">
    <property type="entry name" value="Fumarylacetoacetase-like, C-terminal domain"/>
    <property type="match status" value="1"/>
</dbReference>
<protein>
    <submittedName>
        <fullName evidence="4">2-keto-4-pentenoate hydratase/2-oxohepta-3-ene-1,7-dioic acid hydratase (Catechol pathway)</fullName>
    </submittedName>
</protein>
<dbReference type="Proteomes" id="UP000198553">
    <property type="component" value="Unassembled WGS sequence"/>
</dbReference>
<proteinExistence type="inferred from homology"/>
<dbReference type="SUPFAM" id="SSF56529">
    <property type="entry name" value="FAH"/>
    <property type="match status" value="1"/>
</dbReference>
<dbReference type="RefSeq" id="WP_090740725.1">
    <property type="nucleotide sequence ID" value="NZ_FOBW01000001.1"/>
</dbReference>
<feature type="domain" description="Fumarylacetoacetase-like C-terminal" evidence="3">
    <location>
        <begin position="81"/>
        <end position="285"/>
    </location>
</feature>
<evidence type="ECO:0000256" key="1">
    <source>
        <dbReference type="ARBA" id="ARBA00010211"/>
    </source>
</evidence>
<dbReference type="EMBL" id="FOBW01000001">
    <property type="protein sequence ID" value="SEM21691.1"/>
    <property type="molecule type" value="Genomic_DNA"/>
</dbReference>
<dbReference type="InterPro" id="IPR051121">
    <property type="entry name" value="FAH"/>
</dbReference>
<dbReference type="Pfam" id="PF01557">
    <property type="entry name" value="FAA_hydrolase"/>
    <property type="match status" value="1"/>
</dbReference>
<dbReference type="GO" id="GO:0016853">
    <property type="term" value="F:isomerase activity"/>
    <property type="evidence" value="ECO:0007669"/>
    <property type="project" value="UniProtKB-ARBA"/>
</dbReference>
<dbReference type="FunFam" id="3.90.850.10:FF:000002">
    <property type="entry name" value="2-hydroxyhepta-2,4-diene-1,7-dioate isomerase"/>
    <property type="match status" value="1"/>
</dbReference>
<dbReference type="OrthoDB" id="9805307at2"/>
<dbReference type="GO" id="GO:0019752">
    <property type="term" value="P:carboxylic acid metabolic process"/>
    <property type="evidence" value="ECO:0007669"/>
    <property type="project" value="UniProtKB-ARBA"/>
</dbReference>
<evidence type="ECO:0000313" key="4">
    <source>
        <dbReference type="EMBL" id="SEM21691.1"/>
    </source>
</evidence>
<name>A0A1H7WJM4_9BACI</name>
<dbReference type="STRING" id="930146.SAMN05192533_101456"/>
<dbReference type="PANTHER" id="PTHR42796:SF4">
    <property type="entry name" value="FUMARYLACETOACETATE HYDROLASE DOMAIN-CONTAINING PROTEIN 2A"/>
    <property type="match status" value="1"/>
</dbReference>
<sequence length="288" mass="31717">MKLLSFYEENKVKLGVKTNDGIIDVEAAAAFTGLSVPTTMLEVVTGGNKAIDQLNQLALQAPSILQEDAIQFAPAIHNPQKVLCVGANYRKHAEESGLPIPNDPIYFSKYANSLAAHRDKIELPNFTEEVDYEVELVVVIGKQTKRVSPSEALDYVFGYAVGNDLSARDLQFRSSQWLYGKAIDGFAPLGPYLVTADEVQNPQNLTLKCWVNGELRQNSNTEDMIFNVATIISDLSQIMTLEPGDVIYTGTPEGVILGMEQKTWLDSGDEIVCEIDGLGRLVNQLYRS</sequence>